<dbReference type="InterPro" id="IPR023631">
    <property type="entry name" value="Amidase_dom"/>
</dbReference>
<reference evidence="3" key="1">
    <citation type="journal article" date="2019" name="Int. J. Syst. Evol. Microbiol.">
        <title>The Global Catalogue of Microorganisms (GCM) 10K type strain sequencing project: providing services to taxonomists for standard genome sequencing and annotation.</title>
        <authorList>
            <consortium name="The Broad Institute Genomics Platform"/>
            <consortium name="The Broad Institute Genome Sequencing Center for Infectious Disease"/>
            <person name="Wu L."/>
            <person name="Ma J."/>
        </authorList>
    </citation>
    <scope>NUCLEOTIDE SEQUENCE [LARGE SCALE GENOMIC DNA]</scope>
    <source>
        <strain evidence="3">CCUG 66188</strain>
    </source>
</reference>
<proteinExistence type="predicted"/>
<accession>A0ABW2BBZ9</accession>
<feature type="domain" description="Amidase" evidence="1">
    <location>
        <begin position="2"/>
        <end position="320"/>
    </location>
</feature>
<evidence type="ECO:0000259" key="1">
    <source>
        <dbReference type="Pfam" id="PF01425"/>
    </source>
</evidence>
<dbReference type="PANTHER" id="PTHR11895:SF176">
    <property type="entry name" value="AMIDASE AMID-RELATED"/>
    <property type="match status" value="1"/>
</dbReference>
<dbReference type="InterPro" id="IPR000120">
    <property type="entry name" value="Amidase"/>
</dbReference>
<dbReference type="SUPFAM" id="SSF75304">
    <property type="entry name" value="Amidase signature (AS) enzymes"/>
    <property type="match status" value="1"/>
</dbReference>
<dbReference type="InterPro" id="IPR036928">
    <property type="entry name" value="AS_sf"/>
</dbReference>
<dbReference type="Pfam" id="PF01425">
    <property type="entry name" value="Amidase"/>
    <property type="match status" value="1"/>
</dbReference>
<sequence>MIVGKNNMTEFAYSGLGVNAHFGTPINPNDAQTPRVPGGSSSGAAVAVNREIVPAAIGTDTGGSCRIPAAFCGTVGFKPTSTRVSKRGAVPLSQTLDCVGPFTTSVSCAAVLDSILSAGPGDDVDSFPEGGIRLGVLEGYVTEKMDDMVARAYQDALTRLSHRGVRLTPLNIPQLSRLPEINSKGGFVGADAYAWHKDLLETRADFYDPWVRDRFGAGKSQTAADYIAVGQERHRMKAFVDEKQEQFDALVLPTVQIVPPTLEELQDQAHSNAVNLLCLRNTAIGNFLDLPAISIPCHAEGSLPVGLMLLGLRDQDRRLLSVARGLEQVIRGR</sequence>
<evidence type="ECO:0000313" key="2">
    <source>
        <dbReference type="EMBL" id="MFC6763146.1"/>
    </source>
</evidence>
<organism evidence="2 3">
    <name type="scientific">Sulfitobacter porphyrae</name>
    <dbReference type="NCBI Taxonomy" id="1246864"/>
    <lineage>
        <taxon>Bacteria</taxon>
        <taxon>Pseudomonadati</taxon>
        <taxon>Pseudomonadota</taxon>
        <taxon>Alphaproteobacteria</taxon>
        <taxon>Rhodobacterales</taxon>
        <taxon>Roseobacteraceae</taxon>
        <taxon>Sulfitobacter</taxon>
    </lineage>
</organism>
<protein>
    <submittedName>
        <fullName evidence="2">Amidase family protein</fullName>
    </submittedName>
</protein>
<dbReference type="EMBL" id="JBHSWG010000008">
    <property type="protein sequence ID" value="MFC6763146.1"/>
    <property type="molecule type" value="Genomic_DNA"/>
</dbReference>
<name>A0ABW2BBZ9_9RHOB</name>
<dbReference type="PANTHER" id="PTHR11895">
    <property type="entry name" value="TRANSAMIDASE"/>
    <property type="match status" value="1"/>
</dbReference>
<evidence type="ECO:0000313" key="3">
    <source>
        <dbReference type="Proteomes" id="UP001596353"/>
    </source>
</evidence>
<dbReference type="Gene3D" id="3.90.1300.10">
    <property type="entry name" value="Amidase signature (AS) domain"/>
    <property type="match status" value="1"/>
</dbReference>
<gene>
    <name evidence="2" type="ORF">ACFQFQ_31760</name>
</gene>
<dbReference type="Proteomes" id="UP001596353">
    <property type="component" value="Unassembled WGS sequence"/>
</dbReference>
<keyword evidence="3" id="KW-1185">Reference proteome</keyword>
<comment type="caution">
    <text evidence="2">The sequence shown here is derived from an EMBL/GenBank/DDBJ whole genome shotgun (WGS) entry which is preliminary data.</text>
</comment>